<dbReference type="GO" id="GO:0016787">
    <property type="term" value="F:hydrolase activity"/>
    <property type="evidence" value="ECO:0007669"/>
    <property type="project" value="UniProtKB-KW"/>
</dbReference>
<dbReference type="Gene3D" id="3.40.50.1820">
    <property type="entry name" value="alpha/beta hydrolase"/>
    <property type="match status" value="3"/>
</dbReference>
<organism evidence="4 5">
    <name type="scientific">Arabidopsis arenosa</name>
    <name type="common">Sand rock-cress</name>
    <name type="synonym">Cardaminopsis arenosa</name>
    <dbReference type="NCBI Taxonomy" id="38785"/>
    <lineage>
        <taxon>Eukaryota</taxon>
        <taxon>Viridiplantae</taxon>
        <taxon>Streptophyta</taxon>
        <taxon>Embryophyta</taxon>
        <taxon>Tracheophyta</taxon>
        <taxon>Spermatophyta</taxon>
        <taxon>Magnoliopsida</taxon>
        <taxon>eudicotyledons</taxon>
        <taxon>Gunneridae</taxon>
        <taxon>Pentapetalae</taxon>
        <taxon>rosids</taxon>
        <taxon>malvids</taxon>
        <taxon>Brassicales</taxon>
        <taxon>Brassicaceae</taxon>
        <taxon>Camelineae</taxon>
        <taxon>Arabidopsis</taxon>
    </lineage>
</organism>
<dbReference type="SUPFAM" id="SSF53474">
    <property type="entry name" value="alpha/beta-Hydrolases"/>
    <property type="match status" value="3"/>
</dbReference>
<feature type="region of interest" description="Disordered" evidence="2">
    <location>
        <begin position="324"/>
        <end position="359"/>
    </location>
</feature>
<feature type="domain" description="Fungal lipase-type" evidence="3">
    <location>
        <begin position="499"/>
        <end position="537"/>
    </location>
</feature>
<dbReference type="EMBL" id="LR999456">
    <property type="protein sequence ID" value="CAE6117915.1"/>
    <property type="molecule type" value="Genomic_DNA"/>
</dbReference>
<dbReference type="PANTHER" id="PTHR31479">
    <property type="entry name" value="ALPHA/BETA-HYDROLASES SUPERFAMILY PROTEIN"/>
    <property type="match status" value="1"/>
</dbReference>
<protein>
    <recommendedName>
        <fullName evidence="3">Fungal lipase-type domain-containing protein</fullName>
    </recommendedName>
</protein>
<accession>A0A8S2AMR0</accession>
<evidence type="ECO:0000256" key="1">
    <source>
        <dbReference type="ARBA" id="ARBA00022801"/>
    </source>
</evidence>
<feature type="domain" description="Fungal lipase-type" evidence="3">
    <location>
        <begin position="148"/>
        <end position="189"/>
    </location>
</feature>
<dbReference type="GO" id="GO:0006629">
    <property type="term" value="P:lipid metabolic process"/>
    <property type="evidence" value="ECO:0007669"/>
    <property type="project" value="InterPro"/>
</dbReference>
<evidence type="ECO:0000313" key="5">
    <source>
        <dbReference type="Proteomes" id="UP000682877"/>
    </source>
</evidence>
<proteinExistence type="predicted"/>
<dbReference type="Proteomes" id="UP000682877">
    <property type="component" value="Chromosome 6"/>
</dbReference>
<dbReference type="InterPro" id="IPR002921">
    <property type="entry name" value="Fungal_lipase-type"/>
</dbReference>
<feature type="domain" description="Fungal lipase-type" evidence="3">
    <location>
        <begin position="811"/>
        <end position="859"/>
    </location>
</feature>
<gene>
    <name evidence="4" type="ORF">AARE701A_LOCUS16007</name>
</gene>
<dbReference type="PANTHER" id="PTHR31479:SF14">
    <property type="entry name" value="GB|AAD29063.1"/>
    <property type="match status" value="1"/>
</dbReference>
<name>A0A8S2AMR0_ARAAE</name>
<sequence>MGRGLRKRLGGEAIASEDTDTFSIFGPFHLTSIDWTNPYHRTSVASSLVNGVYTLEADRLEERVGSEALAKPWWEFFHFTLLETLMDDDNSIYGAIFEYELYNVYENTPNVKVPRYVIAFRGTVLKGKTWKFDLKLDLKCIFNTLHQGGRSMYALNAVRRMVDNHNHSTIWLAGHSLGAALVLLAGKTMTRVGFLLESYIFNPPISSIPLEQLPGGDIIKGVFQIAKSVVKATVAMALTDLQVPKEDPKTASWIPYLYVNPADPICAGYIDYFRHKTFMSEIGASNIERTGARKSVRSLLVGRRGKTLSSDLSSEPLHLLPSADMTVNKNKPTKSTTAHGLHQWSDKEEEEEEEGAMASDRDAFSVSGPFHLTSIDWNNSYHRTSVASCLVNGVYLLEGDRLKKRVGRPDSRATAWWEFFHFTLLETLIDDDCTIYGAIFEYNHYNLYKNTPNLKLPPHYVIAFRGTVLKGETWMPDVKLDIRCILDNLHRGGRTIHAIQAIRAMIDKHSESAIWLAGHSLGAALVLLAGKTMKISGFLLESYIFNPPIITVPLEQLPGGVLLKGAFRIAESLVKATAATVDMTLTNKRVPEDSKTASWIPYIYVNPADPICAGYIDYFRHKTFMSKIGASKIEKTGSRHSFRTQWKRGIGTSSSPLPNLSMEPLHLLQSADMTVNKNKSCSSMVAHGLHQWTNLYHRASLVSCLVQGVYTMERDRQQNRCGSDSQARPWWAFYRFTLYQQLRDASDGSIYGAVFQNDINYQNTPNSIVPPPRYIIALRGTILRPQTMACDVQLNIRFAFENLHRGGRFVQAIQAMQYFVATYGNTAVWIAGHSLGAGLALLAGKIMAMYGHPVEAYIFNPPISLIPLEQLVESEDLKCAVRLIRDIVKAGIARVLDLNEGQESHLLMNLASWKPHLFVNQSDPICSEYIGYFNHRGDMNELQLSRIERLARYSIRRILFGGRESSSLYSSEEHLHFLPSAIVMVNTVISPDFQTDHGIHQWWHPMLGQFSYQIIV</sequence>
<evidence type="ECO:0000313" key="4">
    <source>
        <dbReference type="EMBL" id="CAE6117915.1"/>
    </source>
</evidence>
<keyword evidence="1" id="KW-0378">Hydrolase</keyword>
<reference evidence="4" key="1">
    <citation type="submission" date="2021-01" db="EMBL/GenBank/DDBJ databases">
        <authorList>
            <person name="Bezrukov I."/>
        </authorList>
    </citation>
    <scope>NUCLEOTIDE SEQUENCE</scope>
</reference>
<dbReference type="InterPro" id="IPR029058">
    <property type="entry name" value="AB_hydrolase_fold"/>
</dbReference>
<dbReference type="Pfam" id="PF01764">
    <property type="entry name" value="Lipase_3"/>
    <property type="match status" value="3"/>
</dbReference>
<feature type="compositionally biased region" description="Polar residues" evidence="2">
    <location>
        <begin position="325"/>
        <end position="338"/>
    </location>
</feature>
<keyword evidence="5" id="KW-1185">Reference proteome</keyword>
<dbReference type="AlphaFoldDB" id="A0A8S2AMR0"/>
<evidence type="ECO:0000259" key="3">
    <source>
        <dbReference type="Pfam" id="PF01764"/>
    </source>
</evidence>
<evidence type="ECO:0000256" key="2">
    <source>
        <dbReference type="SAM" id="MobiDB-lite"/>
    </source>
</evidence>